<dbReference type="Proteomes" id="UP000051131">
    <property type="component" value="Unassembled WGS sequence"/>
</dbReference>
<dbReference type="PANTHER" id="PTHR41260:SF1">
    <property type="entry name" value="PROTEIN ECSC"/>
    <property type="match status" value="1"/>
</dbReference>
<proteinExistence type="predicted"/>
<dbReference type="PATRIC" id="fig|1423729.3.peg.1519"/>
<dbReference type="EMBL" id="AYZE01000016">
    <property type="protein sequence ID" value="KRM90160.1"/>
    <property type="molecule type" value="Genomic_DNA"/>
</dbReference>
<evidence type="ECO:0000313" key="2">
    <source>
        <dbReference type="Proteomes" id="UP000051131"/>
    </source>
</evidence>
<dbReference type="PANTHER" id="PTHR41260">
    <property type="entry name" value="PROTEIN ECSC"/>
    <property type="match status" value="1"/>
</dbReference>
<protein>
    <recommendedName>
        <fullName evidence="3">EcsC family protein</fullName>
    </recommendedName>
</protein>
<sequence length="249" mass="26832">MEIFDKTGKLISNIGNMGENIKKTSVQATEVSQEKMLQTLDWAYDKTLTGLPGQKDIHKLVDDYLKRYDVETAIDKLISYQTTKAATSGFVTGFGGILTLPVTVPANVSTVILFQMRMIAAIALLRGYDLNSDQVQTFVYATLAGTSVADIMKKTGVVIGNKMLLGAIKKIPGKTLVRINQAVGFRLITKFGTKGAINLWKVVPVAGAIVGGAFDSVTTKSIGKLAKNTFTINGINIGDGEIINKENIK</sequence>
<dbReference type="RefSeq" id="WP_083486961.1">
    <property type="nucleotide sequence ID" value="NZ_AYZE01000016.1"/>
</dbReference>
<evidence type="ECO:0000313" key="1">
    <source>
        <dbReference type="EMBL" id="KRM90160.1"/>
    </source>
</evidence>
<gene>
    <name evidence="1" type="ORF">FC80_GL001497</name>
</gene>
<organism evidence="1 2">
    <name type="scientific">Liquorilactobacillus cacaonum DSM 21116</name>
    <dbReference type="NCBI Taxonomy" id="1423729"/>
    <lineage>
        <taxon>Bacteria</taxon>
        <taxon>Bacillati</taxon>
        <taxon>Bacillota</taxon>
        <taxon>Bacilli</taxon>
        <taxon>Lactobacillales</taxon>
        <taxon>Lactobacillaceae</taxon>
        <taxon>Liquorilactobacillus</taxon>
    </lineage>
</organism>
<dbReference type="AlphaFoldDB" id="A0A0R2CFY2"/>
<dbReference type="InterPro" id="IPR024787">
    <property type="entry name" value="EcsC"/>
</dbReference>
<dbReference type="Pfam" id="PF12787">
    <property type="entry name" value="EcsC"/>
    <property type="match status" value="1"/>
</dbReference>
<reference evidence="1 2" key="1">
    <citation type="journal article" date="2015" name="Genome Announc.">
        <title>Expanding the biotechnology potential of lactobacilli through comparative genomics of 213 strains and associated genera.</title>
        <authorList>
            <person name="Sun Z."/>
            <person name="Harris H.M."/>
            <person name="McCann A."/>
            <person name="Guo C."/>
            <person name="Argimon S."/>
            <person name="Zhang W."/>
            <person name="Yang X."/>
            <person name="Jeffery I.B."/>
            <person name="Cooney J.C."/>
            <person name="Kagawa T.F."/>
            <person name="Liu W."/>
            <person name="Song Y."/>
            <person name="Salvetti E."/>
            <person name="Wrobel A."/>
            <person name="Rasinkangas P."/>
            <person name="Parkhill J."/>
            <person name="Rea M.C."/>
            <person name="O'Sullivan O."/>
            <person name="Ritari J."/>
            <person name="Douillard F.P."/>
            <person name="Paul Ross R."/>
            <person name="Yang R."/>
            <person name="Briner A.E."/>
            <person name="Felis G.E."/>
            <person name="de Vos W.M."/>
            <person name="Barrangou R."/>
            <person name="Klaenhammer T.R."/>
            <person name="Caufield P.W."/>
            <person name="Cui Y."/>
            <person name="Zhang H."/>
            <person name="O'Toole P.W."/>
        </authorList>
    </citation>
    <scope>NUCLEOTIDE SEQUENCE [LARGE SCALE GENOMIC DNA]</scope>
    <source>
        <strain evidence="1 2">DSM 21116</strain>
    </source>
</reference>
<accession>A0A0R2CFY2</accession>
<evidence type="ECO:0008006" key="3">
    <source>
        <dbReference type="Google" id="ProtNLM"/>
    </source>
</evidence>
<name>A0A0R2CFY2_9LACO</name>
<keyword evidence="2" id="KW-1185">Reference proteome</keyword>
<comment type="caution">
    <text evidence="1">The sequence shown here is derived from an EMBL/GenBank/DDBJ whole genome shotgun (WGS) entry which is preliminary data.</text>
</comment>